<dbReference type="AlphaFoldDB" id="A0A9D6Z7I0"/>
<comment type="subcellular location">
    <subcellularLocation>
        <location evidence="1">Cell membrane</location>
        <topology evidence="1">Multi-pass membrane protein</topology>
    </subcellularLocation>
</comment>
<dbReference type="Proteomes" id="UP000807825">
    <property type="component" value="Unassembled WGS sequence"/>
</dbReference>
<dbReference type="Gene3D" id="1.20.950.20">
    <property type="entry name" value="Transmembrane di-heme cytochromes, Chain C"/>
    <property type="match status" value="1"/>
</dbReference>
<feature type="domain" description="NarG-like" evidence="8">
    <location>
        <begin position="192"/>
        <end position="313"/>
    </location>
</feature>
<feature type="transmembrane region" description="Helical" evidence="7">
    <location>
        <begin position="225"/>
        <end position="246"/>
    </location>
</feature>
<evidence type="ECO:0000256" key="2">
    <source>
        <dbReference type="ARBA" id="ARBA00022475"/>
    </source>
</evidence>
<dbReference type="EMBL" id="JACRDE010000435">
    <property type="protein sequence ID" value="MBI5251131.1"/>
    <property type="molecule type" value="Genomic_DNA"/>
</dbReference>
<comment type="caution">
    <text evidence="9">The sequence shown here is derived from an EMBL/GenBank/DDBJ whole genome shotgun (WGS) entry which is preliminary data.</text>
</comment>
<keyword evidence="3 7" id="KW-0812">Transmembrane</keyword>
<feature type="transmembrane region" description="Helical" evidence="7">
    <location>
        <begin position="67"/>
        <end position="89"/>
    </location>
</feature>
<organism evidence="9 10">
    <name type="scientific">Desulfomonile tiedjei</name>
    <dbReference type="NCBI Taxonomy" id="2358"/>
    <lineage>
        <taxon>Bacteria</taxon>
        <taxon>Pseudomonadati</taxon>
        <taxon>Thermodesulfobacteriota</taxon>
        <taxon>Desulfomonilia</taxon>
        <taxon>Desulfomonilales</taxon>
        <taxon>Desulfomonilaceae</taxon>
        <taxon>Desulfomonile</taxon>
    </lineage>
</organism>
<dbReference type="GO" id="GO:0005886">
    <property type="term" value="C:plasma membrane"/>
    <property type="evidence" value="ECO:0007669"/>
    <property type="project" value="UniProtKB-SubCell"/>
</dbReference>
<name>A0A9D6Z7I0_9BACT</name>
<evidence type="ECO:0000256" key="6">
    <source>
        <dbReference type="ARBA" id="ARBA00023136"/>
    </source>
</evidence>
<evidence type="ECO:0000256" key="5">
    <source>
        <dbReference type="ARBA" id="ARBA00023002"/>
    </source>
</evidence>
<evidence type="ECO:0000313" key="10">
    <source>
        <dbReference type="Proteomes" id="UP000807825"/>
    </source>
</evidence>
<reference evidence="9" key="1">
    <citation type="submission" date="2020-07" db="EMBL/GenBank/DDBJ databases">
        <title>Huge and variable diversity of episymbiotic CPR bacteria and DPANN archaea in groundwater ecosystems.</title>
        <authorList>
            <person name="He C.Y."/>
            <person name="Keren R."/>
            <person name="Whittaker M."/>
            <person name="Farag I.F."/>
            <person name="Doudna J."/>
            <person name="Cate J.H.D."/>
            <person name="Banfield J.F."/>
        </authorList>
    </citation>
    <scope>NUCLEOTIDE SEQUENCE</scope>
    <source>
        <strain evidence="9">NC_groundwater_1664_Pr3_B-0.1um_52_9</strain>
    </source>
</reference>
<evidence type="ECO:0000259" key="8">
    <source>
        <dbReference type="Pfam" id="PF02665"/>
    </source>
</evidence>
<evidence type="ECO:0000256" key="3">
    <source>
        <dbReference type="ARBA" id="ARBA00022692"/>
    </source>
</evidence>
<evidence type="ECO:0000256" key="7">
    <source>
        <dbReference type="SAM" id="Phobius"/>
    </source>
</evidence>
<dbReference type="GO" id="GO:0016491">
    <property type="term" value="F:oxidoreductase activity"/>
    <property type="evidence" value="ECO:0007669"/>
    <property type="project" value="UniProtKB-KW"/>
</dbReference>
<dbReference type="Pfam" id="PF02665">
    <property type="entry name" value="Nitrate_red_gam"/>
    <property type="match status" value="1"/>
</dbReference>
<evidence type="ECO:0000313" key="9">
    <source>
        <dbReference type="EMBL" id="MBI5251131.1"/>
    </source>
</evidence>
<keyword evidence="5" id="KW-0560">Oxidoreductase</keyword>
<feature type="transmembrane region" description="Helical" evidence="7">
    <location>
        <begin position="186"/>
        <end position="205"/>
    </location>
</feature>
<keyword evidence="4 7" id="KW-1133">Transmembrane helix</keyword>
<accession>A0A9D6Z7I0</accession>
<proteinExistence type="predicted"/>
<feature type="transmembrane region" description="Helical" evidence="7">
    <location>
        <begin position="252"/>
        <end position="271"/>
    </location>
</feature>
<protein>
    <submittedName>
        <fullName evidence="9">Respiratory nitrate reductase subunit gamma</fullName>
    </submittedName>
</protein>
<feature type="transmembrane region" description="Helical" evidence="7">
    <location>
        <begin position="143"/>
        <end position="166"/>
    </location>
</feature>
<gene>
    <name evidence="9" type="ORF">HY912_16705</name>
</gene>
<dbReference type="InterPro" id="IPR023234">
    <property type="entry name" value="NarG-like_domain"/>
</dbReference>
<dbReference type="InterPro" id="IPR036197">
    <property type="entry name" value="NarG-like_sf"/>
</dbReference>
<sequence length="319" mass="35834">MKLSHTNAKQATISLAEHKVTDVSREEFCVKCHASNNQVGAPTMVLPSKSFVCIACHYSPMRMGSPVFILAMMVALMGIVGTVVFWFRASVQGEATSVHRKFQLGSEVVWSKIFSREIFSILKTVFFDILLQRRILANSVSRWLIHSLIFYSFFARFALSFLTLFLQKFSPEGELTLALVNKDSPFVATFNDLTGVFILAGVIWAMIRRFITKPEYVSTEEQDTLALVIIGLVTLSGFILEGMRLLVGQIPAQVALSAFAGYVVSKLFSLVNLGWQSIYGYVWYTHALLWALFIAYLPFGKLKHIFTTPLSLLLNYKKG</sequence>
<feature type="transmembrane region" description="Helical" evidence="7">
    <location>
        <begin position="278"/>
        <end position="299"/>
    </location>
</feature>
<keyword evidence="6 7" id="KW-0472">Membrane</keyword>
<dbReference type="SUPFAM" id="SSF103501">
    <property type="entry name" value="Respiratory nitrate reductase 1 gamma chain"/>
    <property type="match status" value="1"/>
</dbReference>
<evidence type="ECO:0000256" key="4">
    <source>
        <dbReference type="ARBA" id="ARBA00022989"/>
    </source>
</evidence>
<evidence type="ECO:0000256" key="1">
    <source>
        <dbReference type="ARBA" id="ARBA00004651"/>
    </source>
</evidence>
<keyword evidence="2" id="KW-1003">Cell membrane</keyword>